<organism evidence="1 2">
    <name type="scientific">Potamilus streckersoni</name>
    <dbReference type="NCBI Taxonomy" id="2493646"/>
    <lineage>
        <taxon>Eukaryota</taxon>
        <taxon>Metazoa</taxon>
        <taxon>Spiralia</taxon>
        <taxon>Lophotrochozoa</taxon>
        <taxon>Mollusca</taxon>
        <taxon>Bivalvia</taxon>
        <taxon>Autobranchia</taxon>
        <taxon>Heteroconchia</taxon>
        <taxon>Palaeoheterodonta</taxon>
        <taxon>Unionida</taxon>
        <taxon>Unionoidea</taxon>
        <taxon>Unionidae</taxon>
        <taxon>Ambleminae</taxon>
        <taxon>Lampsilini</taxon>
        <taxon>Potamilus</taxon>
    </lineage>
</organism>
<reference evidence="1" key="1">
    <citation type="journal article" date="2021" name="Genome Biol. Evol.">
        <title>A High-Quality Reference Genome for a Parasitic Bivalve with Doubly Uniparental Inheritance (Bivalvia: Unionida).</title>
        <authorList>
            <person name="Smith C.H."/>
        </authorList>
    </citation>
    <scope>NUCLEOTIDE SEQUENCE</scope>
    <source>
        <strain evidence="1">CHS0354</strain>
    </source>
</reference>
<evidence type="ECO:0000313" key="2">
    <source>
        <dbReference type="Proteomes" id="UP001195483"/>
    </source>
</evidence>
<gene>
    <name evidence="1" type="ORF">CHS0354_002750</name>
</gene>
<dbReference type="AlphaFoldDB" id="A0AAE0VWI2"/>
<reference evidence="1" key="3">
    <citation type="submission" date="2023-05" db="EMBL/GenBank/DDBJ databases">
        <authorList>
            <person name="Smith C.H."/>
        </authorList>
    </citation>
    <scope>NUCLEOTIDE SEQUENCE</scope>
    <source>
        <strain evidence="1">CHS0354</strain>
        <tissue evidence="1">Mantle</tissue>
    </source>
</reference>
<dbReference type="Proteomes" id="UP001195483">
    <property type="component" value="Unassembled WGS sequence"/>
</dbReference>
<proteinExistence type="predicted"/>
<sequence>MQHEYVKHNYVSMQHEYVKHNYVSMQHEYVKHSYVSMQHEYVKHSYVSMQHKNHASALAYLASNDLELANQELTVAVTRSSYIC</sequence>
<dbReference type="EMBL" id="JAEAOA010000218">
    <property type="protein sequence ID" value="KAK3593218.1"/>
    <property type="molecule type" value="Genomic_DNA"/>
</dbReference>
<evidence type="ECO:0000313" key="1">
    <source>
        <dbReference type="EMBL" id="KAK3593218.1"/>
    </source>
</evidence>
<name>A0AAE0VWI2_9BIVA</name>
<accession>A0AAE0VWI2</accession>
<reference evidence="1" key="2">
    <citation type="journal article" date="2021" name="Genome Biol. Evol.">
        <title>Developing a high-quality reference genome for a parasitic bivalve with doubly uniparental inheritance (Bivalvia: Unionida).</title>
        <authorList>
            <person name="Smith C.H."/>
        </authorList>
    </citation>
    <scope>NUCLEOTIDE SEQUENCE</scope>
    <source>
        <strain evidence="1">CHS0354</strain>
        <tissue evidence="1">Mantle</tissue>
    </source>
</reference>
<protein>
    <submittedName>
        <fullName evidence="1">Uncharacterized protein</fullName>
    </submittedName>
</protein>
<comment type="caution">
    <text evidence="1">The sequence shown here is derived from an EMBL/GenBank/DDBJ whole genome shotgun (WGS) entry which is preliminary data.</text>
</comment>
<keyword evidence="2" id="KW-1185">Reference proteome</keyword>